<dbReference type="PANTHER" id="PTHR43394:SF18">
    <property type="entry name" value="ABC TRANSPORTER B FAMILY MEMBER 11-LIKE"/>
    <property type="match status" value="1"/>
</dbReference>
<dbReference type="GO" id="GO:0016887">
    <property type="term" value="F:ATP hydrolysis activity"/>
    <property type="evidence" value="ECO:0007669"/>
    <property type="project" value="InterPro"/>
</dbReference>
<feature type="transmembrane region" description="Helical" evidence="9">
    <location>
        <begin position="625"/>
        <end position="646"/>
    </location>
</feature>
<feature type="region of interest" description="Disordered" evidence="8">
    <location>
        <begin position="1"/>
        <end position="24"/>
    </location>
</feature>
<dbReference type="GO" id="GO:0005524">
    <property type="term" value="F:ATP binding"/>
    <property type="evidence" value="ECO:0007669"/>
    <property type="project" value="UniProtKB-KW"/>
</dbReference>
<dbReference type="GO" id="GO:0005743">
    <property type="term" value="C:mitochondrial inner membrane"/>
    <property type="evidence" value="ECO:0007669"/>
    <property type="project" value="TreeGrafter"/>
</dbReference>
<feature type="transmembrane region" description="Helical" evidence="9">
    <location>
        <begin position="745"/>
        <end position="765"/>
    </location>
</feature>
<feature type="domain" description="ABC transmembrane type-1" evidence="11">
    <location>
        <begin position="626"/>
        <end position="899"/>
    </location>
</feature>
<accession>A0A6V8HKN2</accession>
<dbReference type="GO" id="GO:0015421">
    <property type="term" value="F:ABC-type oligopeptide transporter activity"/>
    <property type="evidence" value="ECO:0007669"/>
    <property type="project" value="TreeGrafter"/>
</dbReference>
<evidence type="ECO:0000256" key="4">
    <source>
        <dbReference type="ARBA" id="ARBA00022741"/>
    </source>
</evidence>
<keyword evidence="6 9" id="KW-1133">Transmembrane helix</keyword>
<protein>
    <submittedName>
        <fullName evidence="12">Leptomycin efflux transporter</fullName>
    </submittedName>
</protein>
<evidence type="ECO:0000259" key="11">
    <source>
        <dbReference type="PROSITE" id="PS50929"/>
    </source>
</evidence>
<evidence type="ECO:0000313" key="12">
    <source>
        <dbReference type="EMBL" id="GAM38944.1"/>
    </source>
</evidence>
<dbReference type="Pfam" id="PF00664">
    <property type="entry name" value="ABC_membrane"/>
    <property type="match status" value="2"/>
</dbReference>
<dbReference type="SUPFAM" id="SSF90123">
    <property type="entry name" value="ABC transporter transmembrane region"/>
    <property type="match status" value="2"/>
</dbReference>
<dbReference type="CDD" id="cd18578">
    <property type="entry name" value="ABC_6TM_Pgp_ABCB1_D2_like"/>
    <property type="match status" value="1"/>
</dbReference>
<proteinExistence type="inferred from homology"/>
<name>A0A6V8HKN2_TALPI</name>
<dbReference type="InterPro" id="IPR027417">
    <property type="entry name" value="P-loop_NTPase"/>
</dbReference>
<organism evidence="12 13">
    <name type="scientific">Talaromyces pinophilus</name>
    <name type="common">Penicillium pinophilum</name>
    <dbReference type="NCBI Taxonomy" id="128442"/>
    <lineage>
        <taxon>Eukaryota</taxon>
        <taxon>Fungi</taxon>
        <taxon>Dikarya</taxon>
        <taxon>Ascomycota</taxon>
        <taxon>Pezizomycotina</taxon>
        <taxon>Eurotiomycetes</taxon>
        <taxon>Eurotiomycetidae</taxon>
        <taxon>Eurotiales</taxon>
        <taxon>Trichocomaceae</taxon>
        <taxon>Talaromyces</taxon>
        <taxon>Talaromyces sect. Talaromyces</taxon>
    </lineage>
</organism>
<feature type="transmembrane region" description="Helical" evidence="9">
    <location>
        <begin position="181"/>
        <end position="203"/>
    </location>
</feature>
<feature type="domain" description="ABC transporter" evidence="10">
    <location>
        <begin position="276"/>
        <end position="556"/>
    </location>
</feature>
<evidence type="ECO:0000313" key="13">
    <source>
        <dbReference type="Proteomes" id="UP000053095"/>
    </source>
</evidence>
<dbReference type="AlphaFoldDB" id="A0A6V8HKN2"/>
<dbReference type="InterPro" id="IPR011527">
    <property type="entry name" value="ABC1_TM_dom"/>
</dbReference>
<evidence type="ECO:0000256" key="2">
    <source>
        <dbReference type="ARBA" id="ARBA00007577"/>
    </source>
</evidence>
<keyword evidence="3 9" id="KW-0812">Transmembrane</keyword>
<dbReference type="Proteomes" id="UP000053095">
    <property type="component" value="Unassembled WGS sequence"/>
</dbReference>
<feature type="transmembrane region" description="Helical" evidence="9">
    <location>
        <begin position="95"/>
        <end position="124"/>
    </location>
</feature>
<comment type="caution">
    <text evidence="12">The sequence shown here is derived from an EMBL/GenBank/DDBJ whole genome shotgun (WGS) entry which is preliminary data.</text>
</comment>
<dbReference type="InterPro" id="IPR017871">
    <property type="entry name" value="ABC_transporter-like_CS"/>
</dbReference>
<dbReference type="SMART" id="SM00382">
    <property type="entry name" value="AAA"/>
    <property type="match status" value="2"/>
</dbReference>
<sequence length="1193" mass="131254">MADEPDLPKTQGGEAPSPQQERPPKFSDYLRVFSYATKWDICIYILGSLASIGSGIMMPLMNVIFGKLVGQFTDNIRDSESSTADDFQHLVNKQVLYIMGLFFGRWFLSSITKFFLAVVTPLIIKGFNAMTKADEEGIALASEAIGGIRLVAACGAQDLVAFRYNDRVQEARRRAQHTAPFIGLQLGLIFFGVFGSFSLAFWYGAQRYAVGAISNAGVVLVVVMSVMMIFMAIQSISMPLIDISKAIVAARDLFVVIDAPQAAPGSLKPDIFSQDIVFNDVTFEYPTRPGVTVLDGLNVCIRSGQNTALVGPSGSGKSTVVALLERWYSLKDPSVHSKMNQQKVVDKSNDEIEMAEKSNPDAKPRISGSISIGGYDLDDLELKWWRGNIGLVQQEPFLFNDTIFNNIAKGLIGTQWEDESEERKREMVREACEEAYADEFITRLPNGYDTRVGDGGAKLSGGQKQRLAIARSIIKKPQIVILDEATSAIDAKSEKIVQAALDRLSKNRTTITIAHRLSTIQKADHIVVLRDGQAVEQGTHHSLLANESGVYSALVRAQSLHFSNQKDADAPELVLDDHKFDNADTTSISHLTKPATNPETVKSARDLTKTLVQLFKDQHAQWPSYLGIVFSSMAVAAGTPLQAWLIAKVINIFLLSEAEIKHQSNFLGLMWLALAGGVGIGYFFQGLISVHLQYFVNAKYNLEYFNNLLHQKLGFFDEDANSHGTLTSQIAGDAKQVGELFGVNLAFLLSGVFIVIGCVIISLIFSWKLGLVALFGTMPILLGTGFWKVRYEVQFEQMNSTVFSESSQFATEAIGAIRTVSALGMEASIITRYQKLLNGHIQEAYRKALWTAALFGFADSVTLGCQALIFWYGGKLLSSGEVSLEAFFVSLMAMVQGAEGGAQSLALTPNAMRAAAAAKRIYDTHESMVGRSDQVTTTAIPNTDGGVEIDLRNVFFKYPTRDVFVFKNLNLHIKKGQYVAFVGASGSGKSSIISLLERFYDLDPGHGTILCNGVNIHDLDVYEYRKHLSLVSQEPILFRGTVRDNILFGVADRDSIADEKIHEICRDVFIHDFIISLPEGYNTDVGHKGIAMSGGQKQRIAIARAMVRDPSILFLDEATSALDSESEKIVQASVERVEGRTVIAVAHRLSTIQNADVIFVLDEGRVVESGNHDELIEKHGIYWEMCRNQMLNQ</sequence>
<comment type="subcellular location">
    <subcellularLocation>
        <location evidence="1">Membrane</location>
        <topology evidence="1">Multi-pass membrane protein</topology>
    </subcellularLocation>
</comment>
<evidence type="ECO:0000256" key="3">
    <source>
        <dbReference type="ARBA" id="ARBA00022692"/>
    </source>
</evidence>
<dbReference type="SUPFAM" id="SSF52540">
    <property type="entry name" value="P-loop containing nucleoside triphosphate hydrolases"/>
    <property type="match status" value="3"/>
</dbReference>
<reference evidence="13" key="1">
    <citation type="journal article" date="2015" name="Genome Announc.">
        <title>Draft genome sequence of Talaromyces cellulolyticus strain Y-94, a source of lignocellulosic biomass-degrading enzymes.</title>
        <authorList>
            <person name="Fujii T."/>
            <person name="Koike H."/>
            <person name="Sawayama S."/>
            <person name="Yano S."/>
            <person name="Inoue H."/>
        </authorList>
    </citation>
    <scope>NUCLEOTIDE SEQUENCE [LARGE SCALE GENOMIC DNA]</scope>
    <source>
        <strain evidence="13">Y-94</strain>
    </source>
</reference>
<gene>
    <name evidence="12" type="ORF">TCE0_034f10089</name>
</gene>
<comment type="similarity">
    <text evidence="2">Belongs to the ABC transporter superfamily. ABCB family. Multidrug resistance exporter (TC 3.A.1.201) subfamily.</text>
</comment>
<dbReference type="Pfam" id="PF00005">
    <property type="entry name" value="ABC_tran"/>
    <property type="match status" value="3"/>
</dbReference>
<dbReference type="InterPro" id="IPR036640">
    <property type="entry name" value="ABC1_TM_sf"/>
</dbReference>
<evidence type="ECO:0000256" key="8">
    <source>
        <dbReference type="SAM" id="MobiDB-lite"/>
    </source>
</evidence>
<dbReference type="InterPro" id="IPR003593">
    <property type="entry name" value="AAA+_ATPase"/>
</dbReference>
<feature type="transmembrane region" description="Helical" evidence="9">
    <location>
        <begin position="848"/>
        <end position="873"/>
    </location>
</feature>
<keyword evidence="4" id="KW-0547">Nucleotide-binding</keyword>
<feature type="domain" description="ABC transmembrane type-1" evidence="11">
    <location>
        <begin position="114"/>
        <end position="245"/>
    </location>
</feature>
<dbReference type="PROSITE" id="PS00211">
    <property type="entry name" value="ABC_TRANSPORTER_1"/>
    <property type="match status" value="2"/>
</dbReference>
<dbReference type="Gene3D" id="3.40.50.300">
    <property type="entry name" value="P-loop containing nucleotide triphosphate hydrolases"/>
    <property type="match status" value="2"/>
</dbReference>
<keyword evidence="5" id="KW-0067">ATP-binding</keyword>
<keyword evidence="13" id="KW-1185">Reference proteome</keyword>
<evidence type="ECO:0000256" key="5">
    <source>
        <dbReference type="ARBA" id="ARBA00022840"/>
    </source>
</evidence>
<dbReference type="EMBL" id="DF933830">
    <property type="protein sequence ID" value="GAM38944.1"/>
    <property type="molecule type" value="Genomic_DNA"/>
</dbReference>
<dbReference type="InterPro" id="IPR003439">
    <property type="entry name" value="ABC_transporter-like_ATP-bd"/>
</dbReference>
<dbReference type="InterPro" id="IPR039421">
    <property type="entry name" value="Type_1_exporter"/>
</dbReference>
<feature type="domain" description="ABC transporter" evidence="10">
    <location>
        <begin position="949"/>
        <end position="1188"/>
    </location>
</feature>
<feature type="transmembrane region" description="Helical" evidence="9">
    <location>
        <begin position="771"/>
        <end position="789"/>
    </location>
</feature>
<evidence type="ECO:0000256" key="1">
    <source>
        <dbReference type="ARBA" id="ARBA00004141"/>
    </source>
</evidence>
<evidence type="ECO:0000259" key="10">
    <source>
        <dbReference type="PROSITE" id="PS50893"/>
    </source>
</evidence>
<dbReference type="FunFam" id="3.40.50.300:FF:000913">
    <property type="entry name" value="ABC multidrug transporter SitT"/>
    <property type="match status" value="1"/>
</dbReference>
<dbReference type="Gene3D" id="1.20.1560.10">
    <property type="entry name" value="ABC transporter type 1, transmembrane domain"/>
    <property type="match status" value="2"/>
</dbReference>
<evidence type="ECO:0000256" key="7">
    <source>
        <dbReference type="ARBA" id="ARBA00023136"/>
    </source>
</evidence>
<dbReference type="PANTHER" id="PTHR43394">
    <property type="entry name" value="ATP-DEPENDENT PERMEASE MDL1, MITOCHONDRIAL"/>
    <property type="match status" value="1"/>
</dbReference>
<dbReference type="PROSITE" id="PS50893">
    <property type="entry name" value="ABC_TRANSPORTER_2"/>
    <property type="match status" value="2"/>
</dbReference>
<evidence type="ECO:0000256" key="9">
    <source>
        <dbReference type="SAM" id="Phobius"/>
    </source>
</evidence>
<evidence type="ECO:0000256" key="6">
    <source>
        <dbReference type="ARBA" id="ARBA00022989"/>
    </source>
</evidence>
<feature type="transmembrane region" description="Helical" evidence="9">
    <location>
        <begin position="41"/>
        <end position="65"/>
    </location>
</feature>
<dbReference type="GO" id="GO:0090374">
    <property type="term" value="P:oligopeptide export from mitochondrion"/>
    <property type="evidence" value="ECO:0007669"/>
    <property type="project" value="TreeGrafter"/>
</dbReference>
<dbReference type="PROSITE" id="PS50929">
    <property type="entry name" value="ABC_TM1F"/>
    <property type="match status" value="2"/>
</dbReference>
<feature type="transmembrane region" description="Helical" evidence="9">
    <location>
        <begin position="666"/>
        <end position="684"/>
    </location>
</feature>
<feature type="transmembrane region" description="Helical" evidence="9">
    <location>
        <begin position="209"/>
        <end position="233"/>
    </location>
</feature>
<keyword evidence="7 9" id="KW-0472">Membrane</keyword>